<dbReference type="EMBL" id="JBHDIY010000002">
    <property type="protein sequence ID" value="MFL4470398.1"/>
    <property type="molecule type" value="Genomic_DNA"/>
</dbReference>
<evidence type="ECO:0000313" key="7">
    <source>
        <dbReference type="Proteomes" id="UP001627408"/>
    </source>
</evidence>
<proteinExistence type="predicted"/>
<feature type="signal peptide" evidence="5">
    <location>
        <begin position="1"/>
        <end position="19"/>
    </location>
</feature>
<evidence type="ECO:0000256" key="2">
    <source>
        <dbReference type="ARBA" id="ARBA00022692"/>
    </source>
</evidence>
<keyword evidence="7" id="KW-1185">Reference proteome</keyword>
<dbReference type="PANTHER" id="PTHR36985">
    <property type="entry name" value="TRANSLOCATION AND ASSEMBLY MODULE SUBUNIT TAMB"/>
    <property type="match status" value="1"/>
</dbReference>
<evidence type="ECO:0008006" key="8">
    <source>
        <dbReference type="Google" id="ProtNLM"/>
    </source>
</evidence>
<dbReference type="RefSeq" id="WP_407592255.1">
    <property type="nucleotide sequence ID" value="NZ_JBHDIY010000002.1"/>
</dbReference>
<gene>
    <name evidence="6" type="ORF">ACERZ8_11120</name>
</gene>
<keyword evidence="3" id="KW-1133">Transmembrane helix</keyword>
<feature type="chain" id="PRO_5046167143" description="Translocation/assembly module TamB" evidence="5">
    <location>
        <begin position="20"/>
        <end position="1080"/>
    </location>
</feature>
<protein>
    <recommendedName>
        <fullName evidence="8">Translocation/assembly module TamB</fullName>
    </recommendedName>
</protein>
<keyword evidence="2" id="KW-0812">Transmembrane</keyword>
<evidence type="ECO:0000256" key="4">
    <source>
        <dbReference type="ARBA" id="ARBA00023136"/>
    </source>
</evidence>
<accession>A0ABW8UTD9</accession>
<evidence type="ECO:0000256" key="1">
    <source>
        <dbReference type="ARBA" id="ARBA00004167"/>
    </source>
</evidence>
<dbReference type="Proteomes" id="UP001627408">
    <property type="component" value="Unassembled WGS sequence"/>
</dbReference>
<name>A0ABW8UTD9_9RHOB</name>
<keyword evidence="4" id="KW-0472">Membrane</keyword>
<evidence type="ECO:0000313" key="6">
    <source>
        <dbReference type="EMBL" id="MFL4470398.1"/>
    </source>
</evidence>
<keyword evidence="5" id="KW-0732">Signal</keyword>
<evidence type="ECO:0000256" key="3">
    <source>
        <dbReference type="ARBA" id="ARBA00022989"/>
    </source>
</evidence>
<sequence length="1080" mass="110071">MRHLLILFVCLLFPFSLFAQEADEEDRGFIAGLLEGALGGDGRTVRIIGFAGALSSTATIDQITIADSEGIWLTIDDVALTWNRRALLRGAIDVEELRAARFDLPRLPVAEPGIDVPDAEATPFALPELPASIQLGQLAIDVVALGAPVLGETAELSLNGTATLAGGAGDATLVAERIDGNRASFNIDAAYANETRALNLDLEVSEAADGLISGLMNLPGRPSVDLRIEGDGLLSDFAATLDLRTDDAPRLAGALALQSEADGPMAFDVDLNGDVTALFLPQYAEFFGPNVSLTAQGNQDATGALSLNQFALDTRALRLSGQAALNSDGWPTLLDINGQISDPDGNPVLLPAGGSETRVDLADLSVTFDASDSDALTAAITIAGLDRADVQARSVSLGIDGTLSGDVNAIGEVAARVDLDASGLGFTDPALAQAIGAVVRGGLDVTYGDDAPLRLSDLSLRGAAWNITGNVVTQSLSEDFATTLDVTVDTPDLSAFAALAGLDLQGAGRIEVSGSAALGGFFDIEVVGTTENLALGISQADALLEGVTNVDLVARRDETGTFLDRLTLNNAALSADVSADLQTGASSARYAFRLDDAGRVVDTLDGPLSVEGTARQTNEVWDVAATLAGPLDATARVDAQIAAERIGIDLTAALPDLQPLVPQVSGGARIEASAVQLDGAWNFDTTIEGPFDSAATASGRFAEGALSATYTAFLPSLDPIAPGIPGALTLNGDVQQVPEGWEFATNLSGPYAAQATASGQFLSGVLNADYTAAVPDVSALAPGITGAASLDGNVQQVPDGWEFATDLSGPFSSTGNVSGSFKAARLATAFQLAVPNVAPLVPGVSGPLAIDGTLAQIDNGWSLDTDVDGPYASTATISGTFGEVGTTARYAVRIPNVGALVPRLSGAAAVTGSATQVERGFDIDAALDGPAGTTAQVQGLVGTSGRLELDATGQAQLGLINPFIAPRSIAGIANFDLTVDGPPALSSVQGRITTQGTRMAAPKLPLSLADLSGAVALTGGQAQLDLTGQVTDGGSIALDGPITLSGRFPAQLDIALNNVVVTDNVLYTSLINGGCPSMAR</sequence>
<reference evidence="6 7" key="1">
    <citation type="submission" date="2024-08" db="EMBL/GenBank/DDBJ databases">
        <title>Tateyamaria sp. nov., isolated from marine algae.</title>
        <authorList>
            <person name="Choi B.J."/>
            <person name="Kim J.M."/>
            <person name="Lee J.K."/>
            <person name="Choi D.G."/>
            <person name="Bayburt H."/>
            <person name="Baek J.H."/>
            <person name="Han D.M."/>
            <person name="Jeon C.O."/>
        </authorList>
    </citation>
    <scope>NUCLEOTIDE SEQUENCE [LARGE SCALE GENOMIC DNA]</scope>
    <source>
        <strain evidence="6 7">KMU-156</strain>
    </source>
</reference>
<organism evidence="6 7">
    <name type="scientific">Tateyamaria armeniaca</name>
    <dbReference type="NCBI Taxonomy" id="2518930"/>
    <lineage>
        <taxon>Bacteria</taxon>
        <taxon>Pseudomonadati</taxon>
        <taxon>Pseudomonadota</taxon>
        <taxon>Alphaproteobacteria</taxon>
        <taxon>Rhodobacterales</taxon>
        <taxon>Roseobacteraceae</taxon>
        <taxon>Tateyamaria</taxon>
    </lineage>
</organism>
<comment type="subcellular location">
    <subcellularLocation>
        <location evidence="1">Membrane</location>
        <topology evidence="1">Single-pass membrane protein</topology>
    </subcellularLocation>
</comment>
<comment type="caution">
    <text evidence="6">The sequence shown here is derived from an EMBL/GenBank/DDBJ whole genome shotgun (WGS) entry which is preliminary data.</text>
</comment>
<evidence type="ECO:0000256" key="5">
    <source>
        <dbReference type="SAM" id="SignalP"/>
    </source>
</evidence>
<dbReference type="PANTHER" id="PTHR36985:SF1">
    <property type="entry name" value="TRANSLOCATION AND ASSEMBLY MODULE SUBUNIT TAMB"/>
    <property type="match status" value="1"/>
</dbReference>